<accession>A0ABT7UBB5</accession>
<reference evidence="1 2" key="3">
    <citation type="submission" date="2023-06" db="EMBL/GenBank/DDBJ databases">
        <authorList>
            <person name="Zeman M."/>
            <person name="Kubasova T."/>
            <person name="Jahodarova E."/>
            <person name="Nykrynova M."/>
            <person name="Rychlik I."/>
        </authorList>
    </citation>
    <scope>NUCLEOTIDE SEQUENCE [LARGE SCALE GENOMIC DNA]</scope>
    <source>
        <strain evidence="1 2">ET39</strain>
    </source>
</reference>
<reference evidence="2" key="2">
    <citation type="submission" date="2023-06" db="EMBL/GenBank/DDBJ databases">
        <title>Identification and characterization of horizontal gene transfer across gut microbiota members of farm animals based on homology search.</title>
        <authorList>
            <person name="Zeman M."/>
            <person name="Kubasova T."/>
            <person name="Jahodarova E."/>
            <person name="Nykrynova M."/>
            <person name="Rychlik I."/>
        </authorList>
    </citation>
    <scope>NUCLEOTIDE SEQUENCE [LARGE SCALE GENOMIC DNA]</scope>
    <source>
        <strain evidence="2">ET39</strain>
    </source>
</reference>
<protein>
    <submittedName>
        <fullName evidence="1">Uncharacterized protein</fullName>
    </submittedName>
</protein>
<gene>
    <name evidence="1" type="ORF">QUV96_00975</name>
</gene>
<evidence type="ECO:0000313" key="1">
    <source>
        <dbReference type="EMBL" id="MDM8156205.1"/>
    </source>
</evidence>
<dbReference type="EMBL" id="JAUDCG010000003">
    <property type="protein sequence ID" value="MDM8156205.1"/>
    <property type="molecule type" value="Genomic_DNA"/>
</dbReference>
<comment type="caution">
    <text evidence="1">The sequence shown here is derived from an EMBL/GenBank/DDBJ whole genome shotgun (WGS) entry which is preliminary data.</text>
</comment>
<name>A0ABT7UBB5_9FIRM</name>
<keyword evidence="2" id="KW-1185">Reference proteome</keyword>
<evidence type="ECO:0000313" key="2">
    <source>
        <dbReference type="Proteomes" id="UP001529340"/>
    </source>
</evidence>
<reference evidence="1 2" key="1">
    <citation type="submission" date="2023-06" db="EMBL/GenBank/DDBJ databases">
        <title>Identification and characterization of horizontal gene transfer across gut microbiota members of farm animals based on homology search.</title>
        <authorList>
            <person name="Schwarzerova J."/>
            <person name="Nykrynova M."/>
            <person name="Jureckova K."/>
            <person name="Cejkova D."/>
            <person name="Rychlik I."/>
        </authorList>
    </citation>
    <scope>NUCLEOTIDE SEQUENCE [LARGE SCALE GENOMIC DNA]</scope>
    <source>
        <strain evidence="1 2">ET39</strain>
    </source>
</reference>
<dbReference type="Proteomes" id="UP001529340">
    <property type="component" value="Unassembled WGS sequence"/>
</dbReference>
<sequence length="93" mass="10195">MKRFLADAALIVVLVLIGSSLRSTPAAPVEERIDAFEQSLHTDVPWEEEEVNGFYAIEENKASSLALSMSRFIVDAVTTGTLAFTDFFTALLV</sequence>
<organism evidence="1 2">
    <name type="scientific">Amedibacillus dolichus</name>
    <dbReference type="NCBI Taxonomy" id="31971"/>
    <lineage>
        <taxon>Bacteria</taxon>
        <taxon>Bacillati</taxon>
        <taxon>Bacillota</taxon>
        <taxon>Erysipelotrichia</taxon>
        <taxon>Erysipelotrichales</taxon>
        <taxon>Erysipelotrichaceae</taxon>
        <taxon>Amedibacillus</taxon>
    </lineage>
</organism>
<dbReference type="RefSeq" id="WP_289606676.1">
    <property type="nucleotide sequence ID" value="NZ_JAUDCG010000003.1"/>
</dbReference>
<proteinExistence type="predicted"/>